<dbReference type="EMBL" id="JAFNEN010006560">
    <property type="protein sequence ID" value="KAG8155832.1"/>
    <property type="molecule type" value="Genomic_DNA"/>
</dbReference>
<reference evidence="2 3" key="1">
    <citation type="journal article" date="2022" name="Nat. Ecol. Evol.">
        <title>A masculinizing supergene underlies an exaggerated male reproductive morph in a spider.</title>
        <authorList>
            <person name="Hendrickx F."/>
            <person name="De Corte Z."/>
            <person name="Sonet G."/>
            <person name="Van Belleghem S.M."/>
            <person name="Kostlbacher S."/>
            <person name="Vangestel C."/>
        </authorList>
    </citation>
    <scope>NUCLEOTIDE SEQUENCE [LARGE SCALE GENOMIC DNA]</scope>
    <source>
        <strain evidence="2">W744_W776</strain>
    </source>
</reference>
<gene>
    <name evidence="2" type="ORF">JTE90_020360</name>
</gene>
<proteinExistence type="predicted"/>
<comment type="caution">
    <text evidence="2">The sequence shown here is derived from an EMBL/GenBank/DDBJ whole genome shotgun (WGS) entry which is preliminary data.</text>
</comment>
<evidence type="ECO:0000313" key="2">
    <source>
        <dbReference type="EMBL" id="KAG8155832.1"/>
    </source>
</evidence>
<dbReference type="Proteomes" id="UP000827092">
    <property type="component" value="Unassembled WGS sequence"/>
</dbReference>
<protein>
    <submittedName>
        <fullName evidence="2">Uncharacterized protein</fullName>
    </submittedName>
</protein>
<keyword evidence="3" id="KW-1185">Reference proteome</keyword>
<accession>A0AAV6TE21</accession>
<dbReference type="AlphaFoldDB" id="A0AAV6TE21"/>
<sequence length="161" mass="18350">MSGDPRAYPSPKIRGGRFFPIFGAEQETPVTEKKRLSPGDLAWDMGTEPARKLHYLPRISRAQQSAPDPQETRCFYEHSVPISDEPIPGHELLQEKKLFPGSRRRLEFGCVPHLGPKDYLCSGLGHIKPFFRVGQRDKHEHVSSGLRFGRTSRSERFIRSP</sequence>
<name>A0AAV6TE21_9ARAC</name>
<evidence type="ECO:0000313" key="3">
    <source>
        <dbReference type="Proteomes" id="UP000827092"/>
    </source>
</evidence>
<feature type="region of interest" description="Disordered" evidence="1">
    <location>
        <begin position="24"/>
        <end position="43"/>
    </location>
</feature>
<organism evidence="2 3">
    <name type="scientific">Oedothorax gibbosus</name>
    <dbReference type="NCBI Taxonomy" id="931172"/>
    <lineage>
        <taxon>Eukaryota</taxon>
        <taxon>Metazoa</taxon>
        <taxon>Ecdysozoa</taxon>
        <taxon>Arthropoda</taxon>
        <taxon>Chelicerata</taxon>
        <taxon>Arachnida</taxon>
        <taxon>Araneae</taxon>
        <taxon>Araneomorphae</taxon>
        <taxon>Entelegynae</taxon>
        <taxon>Araneoidea</taxon>
        <taxon>Linyphiidae</taxon>
        <taxon>Erigoninae</taxon>
        <taxon>Oedothorax</taxon>
    </lineage>
</organism>
<evidence type="ECO:0000256" key="1">
    <source>
        <dbReference type="SAM" id="MobiDB-lite"/>
    </source>
</evidence>